<sequence>MSDNESSIPSPTLSKLSTSGTTNKLFTPCRTVGLKRKSTGTLTPKTISKKIKFIDDTSKSTEVAENVTTLNVKPEDDSILELEYDDETLLLLEKRRIIEDLISELKNSEQHNLDQLEKVTKKWLSACQEALTSMFNKLNEKGNSNIQTIEDLIRHLGICPDILAVDFVFYSSSSVCSSFLFPYFYLMVDEYLCRQLKYTFLKNIKFNLRVYFNRFVDGISSSLLCRRCLRFISDYKPSIRCSFYTIFNIRWLLNILKSNISSSLSSDFFFLPLSSLAFVLRLKSTSALSFIFSLVLFSLFLFNRSDSLFIARKRIRTLENEVIITLIKLKAELTTSLVPVVISKQTLLKISIHILLFILFEIYCILLRFLIHFQL</sequence>
<proteinExistence type="predicted"/>
<name>A0A6G0TZE3_APHGL</name>
<keyword evidence="2" id="KW-0472">Membrane</keyword>
<feature type="transmembrane region" description="Helical" evidence="2">
    <location>
        <begin position="348"/>
        <end position="371"/>
    </location>
</feature>
<dbReference type="Proteomes" id="UP000475862">
    <property type="component" value="Unassembled WGS sequence"/>
</dbReference>
<feature type="transmembrane region" description="Helical" evidence="2">
    <location>
        <begin position="286"/>
        <end position="302"/>
    </location>
</feature>
<protein>
    <recommendedName>
        <fullName evidence="5">Swi5-dependent recombination DNA repair protein 1 homolog</fullName>
    </recommendedName>
</protein>
<evidence type="ECO:0000313" key="4">
    <source>
        <dbReference type="Proteomes" id="UP000475862"/>
    </source>
</evidence>
<gene>
    <name evidence="3" type="ORF">AGLY_003716</name>
</gene>
<comment type="caution">
    <text evidence="3">The sequence shown here is derived from an EMBL/GenBank/DDBJ whole genome shotgun (WGS) entry which is preliminary data.</text>
</comment>
<dbReference type="EMBL" id="VYZN01000012">
    <property type="protein sequence ID" value="KAE9541725.1"/>
    <property type="molecule type" value="Genomic_DNA"/>
</dbReference>
<evidence type="ECO:0008006" key="5">
    <source>
        <dbReference type="Google" id="ProtNLM"/>
    </source>
</evidence>
<dbReference type="AlphaFoldDB" id="A0A6G0TZE3"/>
<accession>A0A6G0TZE3</accession>
<keyword evidence="2" id="KW-0812">Transmembrane</keyword>
<evidence type="ECO:0000256" key="2">
    <source>
        <dbReference type="SAM" id="Phobius"/>
    </source>
</evidence>
<evidence type="ECO:0000313" key="3">
    <source>
        <dbReference type="EMBL" id="KAE9541725.1"/>
    </source>
</evidence>
<reference evidence="3 4" key="1">
    <citation type="submission" date="2019-08" db="EMBL/GenBank/DDBJ databases">
        <title>The genome of the soybean aphid Biotype 1, its phylome, world population structure and adaptation to the North American continent.</title>
        <authorList>
            <person name="Giordano R."/>
            <person name="Donthu R.K."/>
            <person name="Hernandez A.G."/>
            <person name="Wright C.L."/>
            <person name="Zimin A.V."/>
        </authorList>
    </citation>
    <scope>NUCLEOTIDE SEQUENCE [LARGE SCALE GENOMIC DNA]</scope>
    <source>
        <tissue evidence="3">Whole aphids</tissue>
    </source>
</reference>
<organism evidence="3 4">
    <name type="scientific">Aphis glycines</name>
    <name type="common">Soybean aphid</name>
    <dbReference type="NCBI Taxonomy" id="307491"/>
    <lineage>
        <taxon>Eukaryota</taxon>
        <taxon>Metazoa</taxon>
        <taxon>Ecdysozoa</taxon>
        <taxon>Arthropoda</taxon>
        <taxon>Hexapoda</taxon>
        <taxon>Insecta</taxon>
        <taxon>Pterygota</taxon>
        <taxon>Neoptera</taxon>
        <taxon>Paraneoptera</taxon>
        <taxon>Hemiptera</taxon>
        <taxon>Sternorrhyncha</taxon>
        <taxon>Aphidomorpha</taxon>
        <taxon>Aphidoidea</taxon>
        <taxon>Aphididae</taxon>
        <taxon>Aphidini</taxon>
        <taxon>Aphis</taxon>
        <taxon>Aphis</taxon>
    </lineage>
</organism>
<dbReference type="OrthoDB" id="10051617at2759"/>
<keyword evidence="4" id="KW-1185">Reference proteome</keyword>
<evidence type="ECO:0000256" key="1">
    <source>
        <dbReference type="SAM" id="MobiDB-lite"/>
    </source>
</evidence>
<keyword evidence="2" id="KW-1133">Transmembrane helix</keyword>
<feature type="region of interest" description="Disordered" evidence="1">
    <location>
        <begin position="1"/>
        <end position="21"/>
    </location>
</feature>